<accession>A0ABW2SGJ3</accession>
<name>A0ABW2SGJ3_9BURK</name>
<dbReference type="EC" id="1.-.-.-" evidence="7"/>
<protein>
    <submittedName>
        <fullName evidence="7">Sterol desaturase family protein</fullName>
        <ecNumber evidence="7">1.-.-.-</ecNumber>
    </submittedName>
</protein>
<comment type="subcellular location">
    <subcellularLocation>
        <location evidence="1">Membrane</location>
    </subcellularLocation>
</comment>
<comment type="caution">
    <text evidence="7">The sequence shown here is derived from an EMBL/GenBank/DDBJ whole genome shotgun (WGS) entry which is preliminary data.</text>
</comment>
<sequence length="254" mass="29730">MMLPVILVTFVFCIVIERLRPGWRLPRVPTWPLRVLAMNACQLGVVLLAGVSWERWLSGASLFRLSDHVSPAAGGLIAYFIATFIFYWWHRVRHTNDTLWRLFHQIHHSPQRLEVITSFYKHPAEMVVNSLIGSLLVFATLGLSAEAGAVYTLCTALGEFFYHTNLKTPRWVGFVFQRPEMHRIHHQHDRHKNNYGDITWWDMLFGTYENPSEWTHSCGFDAAREERLWDMLCWRDVHAEPARAVQHNRENHSQ</sequence>
<dbReference type="GO" id="GO:0016491">
    <property type="term" value="F:oxidoreductase activity"/>
    <property type="evidence" value="ECO:0007669"/>
    <property type="project" value="UniProtKB-KW"/>
</dbReference>
<dbReference type="Pfam" id="PF04116">
    <property type="entry name" value="FA_hydroxylase"/>
    <property type="match status" value="1"/>
</dbReference>
<dbReference type="EMBL" id="JBHTBZ010000059">
    <property type="protein sequence ID" value="MFC7462260.1"/>
    <property type="molecule type" value="Genomic_DNA"/>
</dbReference>
<dbReference type="Proteomes" id="UP001596457">
    <property type="component" value="Unassembled WGS sequence"/>
</dbReference>
<feature type="transmembrane region" description="Helical" evidence="5">
    <location>
        <begin position="34"/>
        <end position="57"/>
    </location>
</feature>
<keyword evidence="2 5" id="KW-0812">Transmembrane</keyword>
<keyword evidence="8" id="KW-1185">Reference proteome</keyword>
<feature type="transmembrane region" description="Helical" evidence="5">
    <location>
        <begin position="69"/>
        <end position="89"/>
    </location>
</feature>
<evidence type="ECO:0000256" key="4">
    <source>
        <dbReference type="ARBA" id="ARBA00023136"/>
    </source>
</evidence>
<keyword evidence="3 5" id="KW-1133">Transmembrane helix</keyword>
<evidence type="ECO:0000256" key="5">
    <source>
        <dbReference type="SAM" id="Phobius"/>
    </source>
</evidence>
<feature type="domain" description="Fatty acid hydroxylase" evidence="6">
    <location>
        <begin position="76"/>
        <end position="207"/>
    </location>
</feature>
<evidence type="ECO:0000259" key="6">
    <source>
        <dbReference type="Pfam" id="PF04116"/>
    </source>
</evidence>
<reference evidence="8" key="1">
    <citation type="journal article" date="2019" name="Int. J. Syst. Evol. Microbiol.">
        <title>The Global Catalogue of Microorganisms (GCM) 10K type strain sequencing project: providing services to taxonomists for standard genome sequencing and annotation.</title>
        <authorList>
            <consortium name="The Broad Institute Genomics Platform"/>
            <consortium name="The Broad Institute Genome Sequencing Center for Infectious Disease"/>
            <person name="Wu L."/>
            <person name="Ma J."/>
        </authorList>
    </citation>
    <scope>NUCLEOTIDE SEQUENCE [LARGE SCALE GENOMIC DNA]</scope>
    <source>
        <strain evidence="8">CCUG 53903</strain>
    </source>
</reference>
<organism evidence="7 8">
    <name type="scientific">Hydrogenophaga defluvii</name>
    <dbReference type="NCBI Taxonomy" id="249410"/>
    <lineage>
        <taxon>Bacteria</taxon>
        <taxon>Pseudomonadati</taxon>
        <taxon>Pseudomonadota</taxon>
        <taxon>Betaproteobacteria</taxon>
        <taxon>Burkholderiales</taxon>
        <taxon>Comamonadaceae</taxon>
        <taxon>Hydrogenophaga</taxon>
    </lineage>
</organism>
<evidence type="ECO:0000313" key="7">
    <source>
        <dbReference type="EMBL" id="MFC7462260.1"/>
    </source>
</evidence>
<dbReference type="InterPro" id="IPR006694">
    <property type="entry name" value="Fatty_acid_hydroxylase"/>
</dbReference>
<evidence type="ECO:0000256" key="1">
    <source>
        <dbReference type="ARBA" id="ARBA00004370"/>
    </source>
</evidence>
<evidence type="ECO:0000256" key="2">
    <source>
        <dbReference type="ARBA" id="ARBA00022692"/>
    </source>
</evidence>
<gene>
    <name evidence="7" type="ORF">ACFQU0_17680</name>
</gene>
<evidence type="ECO:0000313" key="8">
    <source>
        <dbReference type="Proteomes" id="UP001596457"/>
    </source>
</evidence>
<keyword evidence="7" id="KW-0560">Oxidoreductase</keyword>
<keyword evidence="4 5" id="KW-0472">Membrane</keyword>
<dbReference type="PANTHER" id="PTHR11863">
    <property type="entry name" value="STEROL DESATURASE"/>
    <property type="match status" value="1"/>
</dbReference>
<proteinExistence type="predicted"/>
<dbReference type="InterPro" id="IPR050307">
    <property type="entry name" value="Sterol_Desaturase_Related"/>
</dbReference>
<evidence type="ECO:0000256" key="3">
    <source>
        <dbReference type="ARBA" id="ARBA00022989"/>
    </source>
</evidence>